<proteinExistence type="predicted"/>
<keyword evidence="2" id="KW-1185">Reference proteome</keyword>
<evidence type="ECO:0000313" key="2">
    <source>
        <dbReference type="Proteomes" id="UP000447434"/>
    </source>
</evidence>
<sequence length="63" mass="6935">MGKKYKIEIHSDKLHGIRAKGSAEMIIEEEAAVGGSMHGVPCIESRPAACSVIDDGQWLYKYE</sequence>
<name>A0A6A4N3U3_LUPAL</name>
<dbReference type="EMBL" id="WOCE01000024">
    <property type="protein sequence ID" value="KAE9586135.1"/>
    <property type="molecule type" value="Genomic_DNA"/>
</dbReference>
<reference evidence="2" key="1">
    <citation type="journal article" date="2020" name="Nat. Commun.">
        <title>Genome sequence of the cluster root forming white lupin.</title>
        <authorList>
            <person name="Hufnagel B."/>
            <person name="Marques A."/>
            <person name="Soriano A."/>
            <person name="Marques L."/>
            <person name="Divol F."/>
            <person name="Doumas P."/>
            <person name="Sallet E."/>
            <person name="Mancinotti D."/>
            <person name="Carrere S."/>
            <person name="Marande W."/>
            <person name="Arribat S."/>
            <person name="Keller J."/>
            <person name="Huneau C."/>
            <person name="Blein T."/>
            <person name="Aime D."/>
            <person name="Laguerre M."/>
            <person name="Taylor J."/>
            <person name="Schubert V."/>
            <person name="Nelson M."/>
            <person name="Geu-Flores F."/>
            <person name="Crespi M."/>
            <person name="Gallardo-Guerrero K."/>
            <person name="Delaux P.-M."/>
            <person name="Salse J."/>
            <person name="Berges H."/>
            <person name="Guyot R."/>
            <person name="Gouzy J."/>
            <person name="Peret B."/>
        </authorList>
    </citation>
    <scope>NUCLEOTIDE SEQUENCE [LARGE SCALE GENOMIC DNA]</scope>
    <source>
        <strain evidence="2">cv. Amiga</strain>
    </source>
</reference>
<dbReference type="AlphaFoldDB" id="A0A6A4N3U3"/>
<organism evidence="1 2">
    <name type="scientific">Lupinus albus</name>
    <name type="common">White lupine</name>
    <name type="synonym">Lupinus termis</name>
    <dbReference type="NCBI Taxonomy" id="3870"/>
    <lineage>
        <taxon>Eukaryota</taxon>
        <taxon>Viridiplantae</taxon>
        <taxon>Streptophyta</taxon>
        <taxon>Embryophyta</taxon>
        <taxon>Tracheophyta</taxon>
        <taxon>Spermatophyta</taxon>
        <taxon>Magnoliopsida</taxon>
        <taxon>eudicotyledons</taxon>
        <taxon>Gunneridae</taxon>
        <taxon>Pentapetalae</taxon>
        <taxon>rosids</taxon>
        <taxon>fabids</taxon>
        <taxon>Fabales</taxon>
        <taxon>Fabaceae</taxon>
        <taxon>Papilionoideae</taxon>
        <taxon>50 kb inversion clade</taxon>
        <taxon>genistoids sensu lato</taxon>
        <taxon>core genistoids</taxon>
        <taxon>Genisteae</taxon>
        <taxon>Lupinus</taxon>
    </lineage>
</organism>
<gene>
    <name evidence="1" type="ORF">Lalb_Chr24g0398671</name>
</gene>
<protein>
    <submittedName>
        <fullName evidence="1">Uncharacterized protein</fullName>
    </submittedName>
</protein>
<evidence type="ECO:0000313" key="1">
    <source>
        <dbReference type="EMBL" id="KAE9586135.1"/>
    </source>
</evidence>
<comment type="caution">
    <text evidence="1">The sequence shown here is derived from an EMBL/GenBank/DDBJ whole genome shotgun (WGS) entry which is preliminary data.</text>
</comment>
<accession>A0A6A4N3U3</accession>
<dbReference type="Proteomes" id="UP000447434">
    <property type="component" value="Chromosome 24"/>
</dbReference>